<dbReference type="InterPro" id="IPR009057">
    <property type="entry name" value="Homeodomain-like_sf"/>
</dbReference>
<dbReference type="InterPro" id="IPR018060">
    <property type="entry name" value="HTH_AraC"/>
</dbReference>
<name>A0A317G5I9_BUTFI</name>
<organism evidence="5 6">
    <name type="scientific">Butyrivibrio fibrisolvens</name>
    <dbReference type="NCBI Taxonomy" id="831"/>
    <lineage>
        <taxon>Bacteria</taxon>
        <taxon>Bacillati</taxon>
        <taxon>Bacillota</taxon>
        <taxon>Clostridia</taxon>
        <taxon>Lachnospirales</taxon>
        <taxon>Lachnospiraceae</taxon>
        <taxon>Butyrivibrio</taxon>
    </lineage>
</organism>
<reference evidence="5 6" key="1">
    <citation type="submission" date="2017-09" db="EMBL/GenBank/DDBJ databases">
        <title>High-quality draft genome sequence of Butyrivibrio fibrisolvens INBov1, isolated from cow rumen.</title>
        <authorList>
            <person name="Rodriguez Hernaez J."/>
            <person name="Rivarola M."/>
            <person name="Paniego N."/>
            <person name="Cravero S."/>
            <person name="Ceron Cucchi M."/>
            <person name="Martinez M.C."/>
        </authorList>
    </citation>
    <scope>NUCLEOTIDE SEQUENCE [LARGE SCALE GENOMIC DNA]</scope>
    <source>
        <strain evidence="5 6">INBov1</strain>
    </source>
</reference>
<dbReference type="GO" id="GO:0043565">
    <property type="term" value="F:sequence-specific DNA binding"/>
    <property type="evidence" value="ECO:0007669"/>
    <property type="project" value="InterPro"/>
</dbReference>
<dbReference type="Gene3D" id="1.10.10.60">
    <property type="entry name" value="Homeodomain-like"/>
    <property type="match status" value="2"/>
</dbReference>
<evidence type="ECO:0000256" key="3">
    <source>
        <dbReference type="ARBA" id="ARBA00023163"/>
    </source>
</evidence>
<sequence length="401" mass="45891">MNMDHALFSTLLNNLLSVDVTDATDMDISLEAFEKKYCFSIRMQPMFTQDALHYLLSSSKGGMIYEVIDQLGICISFFTFDNRSYIIGPYVKEKYSELKTETMLAKNDKSSSKSLAFKLYYTAFPIVYTEQITSVVNKCIISFSPAESEYSYRRLTGFIQDVSEEDDRTELSEKNYSEIYRRYDQEKQFLSMIRNGDTKNILSAFEKMSSPEVLSVFSKESLNYYASGYGLAILKALSRKAAEESGLSVITIDEITQKYTQLSSATNNADLQTRYQIDMIVELTKAVHNHRLSLDKYSLSIQRVLEYISLHLGDHISNENLSANANMSISHLAKVFKKETGVTMTEYIALLRCKKAANLLKKTNLPIQEISSYVGYSDNNYFVKVFRKNYGMTPTEFRRNA</sequence>
<feature type="domain" description="HTH araC/xylS-type" evidence="4">
    <location>
        <begin position="302"/>
        <end position="400"/>
    </location>
</feature>
<keyword evidence="6" id="KW-1185">Reference proteome</keyword>
<keyword evidence="3" id="KW-0804">Transcription</keyword>
<evidence type="ECO:0000313" key="5">
    <source>
        <dbReference type="EMBL" id="PWT28351.1"/>
    </source>
</evidence>
<dbReference type="PRINTS" id="PR00032">
    <property type="entry name" value="HTHARAC"/>
</dbReference>
<evidence type="ECO:0000313" key="6">
    <source>
        <dbReference type="Proteomes" id="UP000245488"/>
    </source>
</evidence>
<dbReference type="EMBL" id="NXNG01000001">
    <property type="protein sequence ID" value="PWT28351.1"/>
    <property type="molecule type" value="Genomic_DNA"/>
</dbReference>
<dbReference type="PROSITE" id="PS01124">
    <property type="entry name" value="HTH_ARAC_FAMILY_2"/>
    <property type="match status" value="1"/>
</dbReference>
<evidence type="ECO:0000259" key="4">
    <source>
        <dbReference type="PROSITE" id="PS01124"/>
    </source>
</evidence>
<dbReference type="InterPro" id="IPR020449">
    <property type="entry name" value="Tscrpt_reg_AraC-type_HTH"/>
</dbReference>
<protein>
    <recommendedName>
        <fullName evidence="4">HTH araC/xylS-type domain-containing protein</fullName>
    </recommendedName>
</protein>
<dbReference type="AlphaFoldDB" id="A0A317G5I9"/>
<dbReference type="Pfam" id="PF12833">
    <property type="entry name" value="HTH_18"/>
    <property type="match status" value="1"/>
</dbReference>
<gene>
    <name evidence="5" type="ORF">CPT75_15090</name>
</gene>
<accession>A0A317G5I9</accession>
<dbReference type="PANTHER" id="PTHR43280">
    <property type="entry name" value="ARAC-FAMILY TRANSCRIPTIONAL REGULATOR"/>
    <property type="match status" value="1"/>
</dbReference>
<dbReference type="GO" id="GO:0003700">
    <property type="term" value="F:DNA-binding transcription factor activity"/>
    <property type="evidence" value="ECO:0007669"/>
    <property type="project" value="InterPro"/>
</dbReference>
<evidence type="ECO:0000256" key="2">
    <source>
        <dbReference type="ARBA" id="ARBA00023125"/>
    </source>
</evidence>
<comment type="caution">
    <text evidence="5">The sequence shown here is derived from an EMBL/GenBank/DDBJ whole genome shotgun (WGS) entry which is preliminary data.</text>
</comment>
<dbReference type="Proteomes" id="UP000245488">
    <property type="component" value="Chromosome"/>
</dbReference>
<keyword evidence="2" id="KW-0238">DNA-binding</keyword>
<proteinExistence type="predicted"/>
<dbReference type="SMART" id="SM00342">
    <property type="entry name" value="HTH_ARAC"/>
    <property type="match status" value="1"/>
</dbReference>
<dbReference type="PANTHER" id="PTHR43280:SF28">
    <property type="entry name" value="HTH-TYPE TRANSCRIPTIONAL ACTIVATOR RHAS"/>
    <property type="match status" value="1"/>
</dbReference>
<dbReference type="SUPFAM" id="SSF46689">
    <property type="entry name" value="Homeodomain-like"/>
    <property type="match status" value="2"/>
</dbReference>
<evidence type="ECO:0000256" key="1">
    <source>
        <dbReference type="ARBA" id="ARBA00023015"/>
    </source>
</evidence>
<keyword evidence="1" id="KW-0805">Transcription regulation</keyword>